<sequence length="115" mass="12542">MKRIFLILLLLALPLQMSWAAASAYCLHEEGKSAQHLGHHSHEHKAKAEKTPAKKDNGQPHSDCNFCHGIGQATFPITAHLAVFSPGSSPVEASPIFYASHIPDGPKRPDWRSVA</sequence>
<keyword evidence="2" id="KW-0732">Signal</keyword>
<keyword evidence="4" id="KW-1185">Reference proteome</keyword>
<organism evidence="3 4">
    <name type="scientific">Janthinobacterium fluminis</name>
    <dbReference type="NCBI Taxonomy" id="2987524"/>
    <lineage>
        <taxon>Bacteria</taxon>
        <taxon>Pseudomonadati</taxon>
        <taxon>Pseudomonadota</taxon>
        <taxon>Betaproteobacteria</taxon>
        <taxon>Burkholderiales</taxon>
        <taxon>Oxalobacteraceae</taxon>
        <taxon>Janthinobacterium</taxon>
    </lineage>
</organism>
<feature type="region of interest" description="Disordered" evidence="1">
    <location>
        <begin position="36"/>
        <end position="60"/>
    </location>
</feature>
<evidence type="ECO:0000313" key="3">
    <source>
        <dbReference type="EMBL" id="MDC8760742.1"/>
    </source>
</evidence>
<protein>
    <recommendedName>
        <fullName evidence="5">Cobalt-zinc-cadmium resistance protein CzcI</fullName>
    </recommendedName>
</protein>
<gene>
    <name evidence="3" type="ORF">OIK44_24460</name>
</gene>
<dbReference type="RefSeq" id="WP_273674714.1">
    <property type="nucleotide sequence ID" value="NZ_JAQQXR010000017.1"/>
</dbReference>
<proteinExistence type="predicted"/>
<evidence type="ECO:0000256" key="1">
    <source>
        <dbReference type="SAM" id="MobiDB-lite"/>
    </source>
</evidence>
<dbReference type="EMBL" id="JAQQXR010000017">
    <property type="protein sequence ID" value="MDC8760742.1"/>
    <property type="molecule type" value="Genomic_DNA"/>
</dbReference>
<comment type="caution">
    <text evidence="3">The sequence shown here is derived from an EMBL/GenBank/DDBJ whole genome shotgun (WGS) entry which is preliminary data.</text>
</comment>
<reference evidence="3 4" key="1">
    <citation type="submission" date="2022-10" db="EMBL/GenBank/DDBJ databases">
        <title>Janthinobacterium sp. hw3 Genome sequencing.</title>
        <authorList>
            <person name="Park S."/>
        </authorList>
    </citation>
    <scope>NUCLEOTIDE SEQUENCE [LARGE SCALE GENOMIC DNA]</scope>
    <source>
        <strain evidence="4">hw3</strain>
    </source>
</reference>
<evidence type="ECO:0008006" key="5">
    <source>
        <dbReference type="Google" id="ProtNLM"/>
    </source>
</evidence>
<accession>A0ABT5K6W1</accession>
<dbReference type="Proteomes" id="UP001221208">
    <property type="component" value="Unassembled WGS sequence"/>
</dbReference>
<feature type="signal peptide" evidence="2">
    <location>
        <begin position="1"/>
        <end position="20"/>
    </location>
</feature>
<evidence type="ECO:0000256" key="2">
    <source>
        <dbReference type="SAM" id="SignalP"/>
    </source>
</evidence>
<feature type="compositionally biased region" description="Basic and acidic residues" evidence="1">
    <location>
        <begin position="46"/>
        <end position="58"/>
    </location>
</feature>
<evidence type="ECO:0000313" key="4">
    <source>
        <dbReference type="Proteomes" id="UP001221208"/>
    </source>
</evidence>
<feature type="chain" id="PRO_5046941158" description="Cobalt-zinc-cadmium resistance protein CzcI" evidence="2">
    <location>
        <begin position="21"/>
        <end position="115"/>
    </location>
</feature>
<name>A0ABT5K6W1_9BURK</name>